<keyword evidence="1" id="KW-1133">Transmembrane helix</keyword>
<dbReference type="InterPro" id="IPR045275">
    <property type="entry name" value="MscS_archaea/bacteria_type"/>
</dbReference>
<feature type="transmembrane region" description="Helical" evidence="1">
    <location>
        <begin position="89"/>
        <end position="112"/>
    </location>
</feature>
<evidence type="ECO:0008006" key="4">
    <source>
        <dbReference type="Google" id="ProtNLM"/>
    </source>
</evidence>
<reference evidence="2 3" key="1">
    <citation type="journal article" date="2016" name="Nat. Commun.">
        <title>Thousands of microbial genomes shed light on interconnected biogeochemical processes in an aquifer system.</title>
        <authorList>
            <person name="Anantharaman K."/>
            <person name="Brown C.T."/>
            <person name="Hug L.A."/>
            <person name="Sharon I."/>
            <person name="Castelle C.J."/>
            <person name="Probst A.J."/>
            <person name="Thomas B.C."/>
            <person name="Singh A."/>
            <person name="Wilkins M.J."/>
            <person name="Karaoz U."/>
            <person name="Brodie E.L."/>
            <person name="Williams K.H."/>
            <person name="Hubbard S.S."/>
            <person name="Banfield J.F."/>
        </authorList>
    </citation>
    <scope>NUCLEOTIDE SEQUENCE [LARGE SCALE GENOMIC DNA]</scope>
</reference>
<dbReference type="InterPro" id="IPR008910">
    <property type="entry name" value="MSC_TM_helix"/>
</dbReference>
<dbReference type="PANTHER" id="PTHR30221">
    <property type="entry name" value="SMALL-CONDUCTANCE MECHANOSENSITIVE CHANNEL"/>
    <property type="match status" value="1"/>
</dbReference>
<dbReference type="Proteomes" id="UP000179245">
    <property type="component" value="Unassembled WGS sequence"/>
</dbReference>
<evidence type="ECO:0000313" key="3">
    <source>
        <dbReference type="Proteomes" id="UP000179245"/>
    </source>
</evidence>
<evidence type="ECO:0000313" key="2">
    <source>
        <dbReference type="EMBL" id="OHA61963.1"/>
    </source>
</evidence>
<name>A0A1G2QNA2_9BACT</name>
<comment type="caution">
    <text evidence="2">The sequence shown here is derived from an EMBL/GenBank/DDBJ whole genome shotgun (WGS) entry which is preliminary data.</text>
</comment>
<keyword evidence="1" id="KW-0472">Membrane</keyword>
<dbReference type="EMBL" id="MHTO01000025">
    <property type="protein sequence ID" value="OHA61963.1"/>
    <property type="molecule type" value="Genomic_DNA"/>
</dbReference>
<feature type="transmembrane region" description="Helical" evidence="1">
    <location>
        <begin position="118"/>
        <end position="139"/>
    </location>
</feature>
<feature type="transmembrane region" description="Helical" evidence="1">
    <location>
        <begin position="20"/>
        <end position="48"/>
    </location>
</feature>
<protein>
    <recommendedName>
        <fullName evidence="4">Small-conductance mechanosensitive ion channel</fullName>
    </recommendedName>
</protein>
<organism evidence="2 3">
    <name type="scientific">Candidatus Wildermuthbacteria bacterium GWA2_46_15</name>
    <dbReference type="NCBI Taxonomy" id="1802443"/>
    <lineage>
        <taxon>Bacteria</taxon>
        <taxon>Candidatus Wildermuthiibacteriota</taxon>
    </lineage>
</organism>
<dbReference type="PANTHER" id="PTHR30221:SF1">
    <property type="entry name" value="SMALL-CONDUCTANCE MECHANOSENSITIVE CHANNEL"/>
    <property type="match status" value="1"/>
</dbReference>
<dbReference type="Pfam" id="PF05552">
    <property type="entry name" value="MS_channel_1st_1"/>
    <property type="match status" value="2"/>
</dbReference>
<dbReference type="Gene3D" id="1.10.287.1260">
    <property type="match status" value="2"/>
</dbReference>
<keyword evidence="1" id="KW-0812">Transmembrane</keyword>
<dbReference type="GO" id="GO:0008381">
    <property type="term" value="F:mechanosensitive monoatomic ion channel activity"/>
    <property type="evidence" value="ECO:0007669"/>
    <property type="project" value="InterPro"/>
</dbReference>
<accession>A0A1G2QNA2</accession>
<dbReference type="AlphaFoldDB" id="A0A1G2QNA2"/>
<dbReference type="STRING" id="1802443.A2117_00140"/>
<feature type="transmembrane region" description="Helical" evidence="1">
    <location>
        <begin position="160"/>
        <end position="181"/>
    </location>
</feature>
<gene>
    <name evidence="2" type="ORF">A2117_00140</name>
</gene>
<proteinExistence type="predicted"/>
<sequence length="225" mass="24403">MPQDWYLVTVQALQDLWLGFLYSIPNLIGAVVVFVVGWVASSWAGWLVTKGLNLVKLNQLFAKGQWDEALERAGIKADVSGFVGQVCRWILVITFLLASVEILGLSQFASFLSRVTAWLPNVVVAVLMLVVAVIVSDILEKIAVASVTKAKIKSVHAVGIVVKWSIYLFAFLAILMQLGVAPSLVEIFFTGIVATMVISGGLAFGLGGKDLAKELLEDLNRKLKS</sequence>
<feature type="transmembrane region" description="Helical" evidence="1">
    <location>
        <begin position="187"/>
        <end position="206"/>
    </location>
</feature>
<evidence type="ECO:0000256" key="1">
    <source>
        <dbReference type="SAM" id="Phobius"/>
    </source>
</evidence>